<evidence type="ECO:0000313" key="2">
    <source>
        <dbReference type="Proteomes" id="UP000799779"/>
    </source>
</evidence>
<sequence length="348" mass="41123">MVPNIVEIWLRVFQALQDPNVLWSTVRHVSRFLCACVEEHFRHGIIQNTFIDLHYSDFHTRHGPDNGYIHIPLVFDRFSQDGSLAVFQQRVFKRNNSSPVAGSVRGWVPFIERYHLEVRKPKPQILNKSQANNGPPLWEAEHGDIRNSLSGDEKKNYLISMGKMVSIARGDRPPYYIKIFNAINDTELVDPVIDCREREVSFDWRKTYTMFFREEEFVIRASRLPRSKKRCYDKDLPAVAARWGYDKSYQDDDGLRARQKRLQKWTNKNKHRLSSEMRLWTEVRVNLEKVLLLRILRHDNLGPVIEEQEEIVPEKLADDHPDLLFWPWGDADRFFVPARRVPRNCVVM</sequence>
<name>A0A6A5X2B2_9PLEO</name>
<protein>
    <submittedName>
        <fullName evidence="1">Uncharacterized protein</fullName>
    </submittedName>
</protein>
<organism evidence="1 2">
    <name type="scientific">Amniculicola lignicola CBS 123094</name>
    <dbReference type="NCBI Taxonomy" id="1392246"/>
    <lineage>
        <taxon>Eukaryota</taxon>
        <taxon>Fungi</taxon>
        <taxon>Dikarya</taxon>
        <taxon>Ascomycota</taxon>
        <taxon>Pezizomycotina</taxon>
        <taxon>Dothideomycetes</taxon>
        <taxon>Pleosporomycetidae</taxon>
        <taxon>Pleosporales</taxon>
        <taxon>Amniculicolaceae</taxon>
        <taxon>Amniculicola</taxon>
    </lineage>
</organism>
<keyword evidence="2" id="KW-1185">Reference proteome</keyword>
<dbReference type="EMBL" id="ML977558">
    <property type="protein sequence ID" value="KAF2006865.1"/>
    <property type="molecule type" value="Genomic_DNA"/>
</dbReference>
<dbReference type="AlphaFoldDB" id="A0A6A5X2B2"/>
<accession>A0A6A5X2B2</accession>
<evidence type="ECO:0000313" key="1">
    <source>
        <dbReference type="EMBL" id="KAF2006865.1"/>
    </source>
</evidence>
<gene>
    <name evidence="1" type="ORF">P154DRAFT_517337</name>
</gene>
<reference evidence="1" key="1">
    <citation type="journal article" date="2020" name="Stud. Mycol.">
        <title>101 Dothideomycetes genomes: a test case for predicting lifestyles and emergence of pathogens.</title>
        <authorList>
            <person name="Haridas S."/>
            <person name="Albert R."/>
            <person name="Binder M."/>
            <person name="Bloem J."/>
            <person name="Labutti K."/>
            <person name="Salamov A."/>
            <person name="Andreopoulos B."/>
            <person name="Baker S."/>
            <person name="Barry K."/>
            <person name="Bills G."/>
            <person name="Bluhm B."/>
            <person name="Cannon C."/>
            <person name="Castanera R."/>
            <person name="Culley D."/>
            <person name="Daum C."/>
            <person name="Ezra D."/>
            <person name="Gonzalez J."/>
            <person name="Henrissat B."/>
            <person name="Kuo A."/>
            <person name="Liang C."/>
            <person name="Lipzen A."/>
            <person name="Lutzoni F."/>
            <person name="Magnuson J."/>
            <person name="Mondo S."/>
            <person name="Nolan M."/>
            <person name="Ohm R."/>
            <person name="Pangilinan J."/>
            <person name="Park H.-J."/>
            <person name="Ramirez L."/>
            <person name="Alfaro M."/>
            <person name="Sun H."/>
            <person name="Tritt A."/>
            <person name="Yoshinaga Y."/>
            <person name="Zwiers L.-H."/>
            <person name="Turgeon B."/>
            <person name="Goodwin S."/>
            <person name="Spatafora J."/>
            <person name="Crous P."/>
            <person name="Grigoriev I."/>
        </authorList>
    </citation>
    <scope>NUCLEOTIDE SEQUENCE</scope>
    <source>
        <strain evidence="1">CBS 123094</strain>
    </source>
</reference>
<proteinExistence type="predicted"/>
<dbReference type="Proteomes" id="UP000799779">
    <property type="component" value="Unassembled WGS sequence"/>
</dbReference>
<dbReference type="OrthoDB" id="2997776at2759"/>